<dbReference type="EMBL" id="JBHSON010000028">
    <property type="protein sequence ID" value="MFC5748080.1"/>
    <property type="molecule type" value="Genomic_DNA"/>
</dbReference>
<keyword evidence="1" id="KW-0812">Transmembrane</keyword>
<name>A0ABW1A4D3_9ACTN</name>
<keyword evidence="3" id="KW-1185">Reference proteome</keyword>
<feature type="transmembrane region" description="Helical" evidence="1">
    <location>
        <begin position="95"/>
        <end position="122"/>
    </location>
</feature>
<organism evidence="2 3">
    <name type="scientific">Actinomadura rugatobispora</name>
    <dbReference type="NCBI Taxonomy" id="1994"/>
    <lineage>
        <taxon>Bacteria</taxon>
        <taxon>Bacillati</taxon>
        <taxon>Actinomycetota</taxon>
        <taxon>Actinomycetes</taxon>
        <taxon>Streptosporangiales</taxon>
        <taxon>Thermomonosporaceae</taxon>
        <taxon>Actinomadura</taxon>
    </lineage>
</organism>
<feature type="transmembrane region" description="Helical" evidence="1">
    <location>
        <begin position="67"/>
        <end position="89"/>
    </location>
</feature>
<evidence type="ECO:0000313" key="3">
    <source>
        <dbReference type="Proteomes" id="UP001596074"/>
    </source>
</evidence>
<keyword evidence="1" id="KW-1133">Transmembrane helix</keyword>
<proteinExistence type="predicted"/>
<feature type="transmembrane region" description="Helical" evidence="1">
    <location>
        <begin position="261"/>
        <end position="279"/>
    </location>
</feature>
<feature type="transmembrane region" description="Helical" evidence="1">
    <location>
        <begin position="235"/>
        <end position="255"/>
    </location>
</feature>
<evidence type="ECO:0000313" key="2">
    <source>
        <dbReference type="EMBL" id="MFC5748080.1"/>
    </source>
</evidence>
<dbReference type="RefSeq" id="WP_378283714.1">
    <property type="nucleotide sequence ID" value="NZ_JBHSON010000028.1"/>
</dbReference>
<keyword evidence="1" id="KW-0472">Membrane</keyword>
<comment type="caution">
    <text evidence="2">The sequence shown here is derived from an EMBL/GenBank/DDBJ whole genome shotgun (WGS) entry which is preliminary data.</text>
</comment>
<sequence>MSGAFTEGWYRLFLRAFPPGHRVEYGAEIIGTLLGGTSRRAPSPRETAGLLTAGFAARARAATAAPWWADGLQLGLLMLALANLAYGIADHASPWWLAASALLVGALLRGWALVALPLALAVASSTGRAMLLGAQATSWLPQILGPANHNWVSMAPYGVLAIGALALAASRSGRPQRLRARPLWWLVIPAACFALTYMPGSREYGETWQLVRAGTESVLLLAGVLATAIARSPRWALAAAIYVLPGVASPLINPPSNAQDIGYWLTLIGLLLAMLATAWRPQPIPERRHPQ</sequence>
<dbReference type="Proteomes" id="UP001596074">
    <property type="component" value="Unassembled WGS sequence"/>
</dbReference>
<reference evidence="3" key="1">
    <citation type="journal article" date="2019" name="Int. J. Syst. Evol. Microbiol.">
        <title>The Global Catalogue of Microorganisms (GCM) 10K type strain sequencing project: providing services to taxonomists for standard genome sequencing and annotation.</title>
        <authorList>
            <consortium name="The Broad Institute Genomics Platform"/>
            <consortium name="The Broad Institute Genome Sequencing Center for Infectious Disease"/>
            <person name="Wu L."/>
            <person name="Ma J."/>
        </authorList>
    </citation>
    <scope>NUCLEOTIDE SEQUENCE [LARGE SCALE GENOMIC DNA]</scope>
    <source>
        <strain evidence="3">KCTC 42087</strain>
    </source>
</reference>
<evidence type="ECO:0008006" key="4">
    <source>
        <dbReference type="Google" id="ProtNLM"/>
    </source>
</evidence>
<feature type="transmembrane region" description="Helical" evidence="1">
    <location>
        <begin position="182"/>
        <end position="198"/>
    </location>
</feature>
<feature type="transmembrane region" description="Helical" evidence="1">
    <location>
        <begin position="210"/>
        <end position="228"/>
    </location>
</feature>
<feature type="transmembrane region" description="Helical" evidence="1">
    <location>
        <begin position="151"/>
        <end position="170"/>
    </location>
</feature>
<evidence type="ECO:0000256" key="1">
    <source>
        <dbReference type="SAM" id="Phobius"/>
    </source>
</evidence>
<gene>
    <name evidence="2" type="ORF">ACFPZN_20820</name>
</gene>
<protein>
    <recommendedName>
        <fullName evidence="4">DUF2029 domain-containing protein</fullName>
    </recommendedName>
</protein>
<accession>A0ABW1A4D3</accession>